<keyword evidence="3 4" id="KW-0067">ATP-binding</keyword>
<dbReference type="Gene3D" id="3.30.470.20">
    <property type="entry name" value="ATP-grasp fold, B domain"/>
    <property type="match status" value="1"/>
</dbReference>
<gene>
    <name evidence="7" type="ORF">NEH16_28065</name>
</gene>
<feature type="domain" description="ATP-grasp" evidence="6">
    <location>
        <begin position="113"/>
        <end position="301"/>
    </location>
</feature>
<sequence length="347" mass="37145">MEGQRLLLVGVGMTGRPYLEAARRLGVRVHAVETEPRAADLAGVADDVTVCRGGSDELWYEAASAAVRHARPDGVVAFSEPHVLAAALVQDELGLPGPSLRAAVLSRNKALQRGRFAAASIGQPDFMVADRLGDGRDWAAERLPVVVKPLSSAGSAGVELVMDQGAFEKVVARRDDEGRLLVERAAAGPEYSWEALVRDGEVWFANLTAKETTGPPYFVEVAHRVATEVDAPTRATVDRLGAEVLAALGMRTGIVHLEFRLTARGPSVMEVAVRTPGDHLMDLLGDAYGIDWYEMVVRLALGADLPGPRPPRCAAPQATCPRPAPAPSPRSAASTRCWPTRTSWRRG</sequence>
<protein>
    <submittedName>
        <fullName evidence="7">ATP-grasp domain-containing protein</fullName>
    </submittedName>
</protein>
<dbReference type="PANTHER" id="PTHR43585:SF2">
    <property type="entry name" value="ATP-GRASP ENZYME FSQD"/>
    <property type="match status" value="1"/>
</dbReference>
<dbReference type="EMBL" id="CP098740">
    <property type="protein sequence ID" value="UZK57429.1"/>
    <property type="molecule type" value="Genomic_DNA"/>
</dbReference>
<keyword evidence="8" id="KW-1185">Reference proteome</keyword>
<evidence type="ECO:0000259" key="6">
    <source>
        <dbReference type="PROSITE" id="PS50975"/>
    </source>
</evidence>
<reference evidence="7" key="1">
    <citation type="journal article" date="2022" name="Front. Microbiol.">
        <title>Mirubactin C rescues the lethal effect of cell wall biosynthesis mutations in Bacillus subtilis.</title>
        <authorList>
            <person name="Kepplinger B."/>
            <person name="Wen X."/>
            <person name="Tyler A.R."/>
            <person name="Kim B.Y."/>
            <person name="Brown J."/>
            <person name="Banks P."/>
            <person name="Dashti Y."/>
            <person name="Mackenzie E.S."/>
            <person name="Wills C."/>
            <person name="Kawai Y."/>
            <person name="Waldron K.J."/>
            <person name="Allenby N.E.E."/>
            <person name="Wu L.J."/>
            <person name="Hall M.J."/>
            <person name="Errington J."/>
        </authorList>
    </citation>
    <scope>NUCLEOTIDE SEQUENCE</scope>
    <source>
        <strain evidence="7">MDA8-470</strain>
    </source>
</reference>
<keyword evidence="2 4" id="KW-0547">Nucleotide-binding</keyword>
<evidence type="ECO:0000256" key="4">
    <source>
        <dbReference type="PROSITE-ProRule" id="PRU00409"/>
    </source>
</evidence>
<evidence type="ECO:0000256" key="3">
    <source>
        <dbReference type="ARBA" id="ARBA00022840"/>
    </source>
</evidence>
<name>A0ABY6PZB7_9ACTN</name>
<feature type="region of interest" description="Disordered" evidence="5">
    <location>
        <begin position="312"/>
        <end position="347"/>
    </location>
</feature>
<dbReference type="SUPFAM" id="SSF56059">
    <property type="entry name" value="Glutathione synthetase ATP-binding domain-like"/>
    <property type="match status" value="1"/>
</dbReference>
<dbReference type="Pfam" id="PF13535">
    <property type="entry name" value="ATP-grasp_4"/>
    <property type="match status" value="1"/>
</dbReference>
<dbReference type="Proteomes" id="UP001164963">
    <property type="component" value="Chromosome"/>
</dbReference>
<keyword evidence="1" id="KW-0436">Ligase</keyword>
<dbReference type="PROSITE" id="PS50975">
    <property type="entry name" value="ATP_GRASP"/>
    <property type="match status" value="1"/>
</dbReference>
<dbReference type="SUPFAM" id="SSF52440">
    <property type="entry name" value="PreATP-grasp domain"/>
    <property type="match status" value="1"/>
</dbReference>
<dbReference type="InterPro" id="IPR011761">
    <property type="entry name" value="ATP-grasp"/>
</dbReference>
<dbReference type="RefSeq" id="WP_265545718.1">
    <property type="nucleotide sequence ID" value="NZ_CP098740.1"/>
</dbReference>
<accession>A0ABY6PZB7</accession>
<proteinExistence type="predicted"/>
<dbReference type="Pfam" id="PF18130">
    <property type="entry name" value="ATPgrasp_N"/>
    <property type="match status" value="1"/>
</dbReference>
<dbReference type="InterPro" id="IPR016185">
    <property type="entry name" value="PreATP-grasp_dom_sf"/>
</dbReference>
<evidence type="ECO:0000256" key="2">
    <source>
        <dbReference type="ARBA" id="ARBA00022741"/>
    </source>
</evidence>
<dbReference type="PANTHER" id="PTHR43585">
    <property type="entry name" value="FUMIPYRROLE BIOSYNTHESIS PROTEIN C"/>
    <property type="match status" value="1"/>
</dbReference>
<evidence type="ECO:0000256" key="5">
    <source>
        <dbReference type="SAM" id="MobiDB-lite"/>
    </source>
</evidence>
<dbReference type="InterPro" id="IPR052032">
    <property type="entry name" value="ATP-dep_AA_Ligase"/>
</dbReference>
<dbReference type="Gene3D" id="3.40.50.20">
    <property type="match status" value="1"/>
</dbReference>
<evidence type="ECO:0000313" key="7">
    <source>
        <dbReference type="EMBL" id="UZK57429.1"/>
    </source>
</evidence>
<evidence type="ECO:0000313" key="8">
    <source>
        <dbReference type="Proteomes" id="UP001164963"/>
    </source>
</evidence>
<organism evidence="7 8">
    <name type="scientific">Streptomyces drozdowiczii</name>
    <dbReference type="NCBI Taxonomy" id="202862"/>
    <lineage>
        <taxon>Bacteria</taxon>
        <taxon>Bacillati</taxon>
        <taxon>Actinomycetota</taxon>
        <taxon>Actinomycetes</taxon>
        <taxon>Kitasatosporales</taxon>
        <taxon>Streptomycetaceae</taxon>
        <taxon>Streptomyces</taxon>
    </lineage>
</organism>
<evidence type="ECO:0000256" key="1">
    <source>
        <dbReference type="ARBA" id="ARBA00022598"/>
    </source>
</evidence>
<dbReference type="InterPro" id="IPR041472">
    <property type="entry name" value="BL00235/CARNS1_N"/>
</dbReference>